<dbReference type="InterPro" id="IPR036396">
    <property type="entry name" value="Cyt_P450_sf"/>
</dbReference>
<evidence type="ECO:0000313" key="7">
    <source>
        <dbReference type="Proteomes" id="UP000609849"/>
    </source>
</evidence>
<keyword evidence="5" id="KW-0408">Iron</keyword>
<comment type="similarity">
    <text evidence="1">Belongs to the cytochrome P450 family.</text>
</comment>
<organism evidence="6 7">
    <name type="scientific">Romboutsia faecis</name>
    <dbReference type="NCBI Taxonomy" id="2764597"/>
    <lineage>
        <taxon>Bacteria</taxon>
        <taxon>Bacillati</taxon>
        <taxon>Bacillota</taxon>
        <taxon>Clostridia</taxon>
        <taxon>Peptostreptococcales</taxon>
        <taxon>Peptostreptococcaceae</taxon>
        <taxon>Romboutsia</taxon>
    </lineage>
</organism>
<gene>
    <name evidence="6" type="ORF">H8923_10395</name>
</gene>
<dbReference type="Gene3D" id="1.10.630.10">
    <property type="entry name" value="Cytochrome P450"/>
    <property type="match status" value="1"/>
</dbReference>
<dbReference type="Pfam" id="PF00067">
    <property type="entry name" value="p450"/>
    <property type="match status" value="1"/>
</dbReference>
<dbReference type="EMBL" id="JACRWE010000004">
    <property type="protein sequence ID" value="MBC5997172.1"/>
    <property type="molecule type" value="Genomic_DNA"/>
</dbReference>
<evidence type="ECO:0000256" key="2">
    <source>
        <dbReference type="ARBA" id="ARBA00022617"/>
    </source>
</evidence>
<dbReference type="PANTHER" id="PTHR24302:SF15">
    <property type="entry name" value="FATTY-ACID PEROXYGENASE"/>
    <property type="match status" value="1"/>
</dbReference>
<keyword evidence="4" id="KW-0560">Oxidoreductase</keyword>
<reference evidence="6 7" key="1">
    <citation type="submission" date="2020-08" db="EMBL/GenBank/DDBJ databases">
        <authorList>
            <person name="Liu C."/>
            <person name="Sun Q."/>
        </authorList>
    </citation>
    <scope>NUCLEOTIDE SEQUENCE [LARGE SCALE GENOMIC DNA]</scope>
    <source>
        <strain evidence="6 7">NSJ-18</strain>
    </source>
</reference>
<protein>
    <submittedName>
        <fullName evidence="6">Cytochrome P450</fullName>
    </submittedName>
</protein>
<proteinExistence type="inferred from homology"/>
<dbReference type="Proteomes" id="UP000609849">
    <property type="component" value="Unassembled WGS sequence"/>
</dbReference>
<keyword evidence="7" id="KW-1185">Reference proteome</keyword>
<evidence type="ECO:0000256" key="5">
    <source>
        <dbReference type="ARBA" id="ARBA00023004"/>
    </source>
</evidence>
<evidence type="ECO:0000313" key="6">
    <source>
        <dbReference type="EMBL" id="MBC5997172.1"/>
    </source>
</evidence>
<keyword evidence="2" id="KW-0349">Heme</keyword>
<accession>A0ABR7JQI4</accession>
<dbReference type="InterPro" id="IPR001128">
    <property type="entry name" value="Cyt_P450"/>
</dbReference>
<dbReference type="InterPro" id="IPR050705">
    <property type="entry name" value="Cytochrome_P450_3A"/>
</dbReference>
<dbReference type="PANTHER" id="PTHR24302">
    <property type="entry name" value="CYTOCHROME P450 FAMILY 3"/>
    <property type="match status" value="1"/>
</dbReference>
<evidence type="ECO:0000256" key="3">
    <source>
        <dbReference type="ARBA" id="ARBA00022723"/>
    </source>
</evidence>
<dbReference type="CDD" id="cd11067">
    <property type="entry name" value="CYP152"/>
    <property type="match status" value="1"/>
</dbReference>
<keyword evidence="3" id="KW-0479">Metal-binding</keyword>
<dbReference type="RefSeq" id="WP_153924588.1">
    <property type="nucleotide sequence ID" value="NZ_JACRWE010000004.1"/>
</dbReference>
<name>A0ABR7JQI4_9FIRM</name>
<dbReference type="PRINTS" id="PR00463">
    <property type="entry name" value="EP450I"/>
</dbReference>
<comment type="caution">
    <text evidence="6">The sequence shown here is derived from an EMBL/GenBank/DDBJ whole genome shotgun (WGS) entry which is preliminary data.</text>
</comment>
<evidence type="ECO:0000256" key="4">
    <source>
        <dbReference type="ARBA" id="ARBA00023002"/>
    </source>
</evidence>
<sequence>MSTKKQVPHDKSLDNTIDLLKEGYLFIRNRVDKYQSDIFETHLLGQKVICMTGEESAKIFYNPELFYRKDATPKRVQKTLFGVGAIQSMDGEAHIHRKNLFMSLMTPSYQNQLAKLMMDKLLDSIKVWENKEQIILFDEVNEILCRVVCQWAGVPLKESEVKERAEDFSLMVDSFGAVGPKHWKGRRARIRTEEWIKGIIEDVRSGNIKVEEDSALYAMTFYRDIDKNQLDSHMAGIELINVLRPVVAISTFIVFEALALHEYPQSKDKLLSGDKDKLKMFVQEVRRYYPFTPLLGARVKKDFIWNECEFKEGMLVLLDVYGINHDPRIWNNPDKFCPERFRERNDNLFDFIPQGGSNPAKGHRCPGEGITIEIMKASLDFLVNKIEYDVPNQNLSYSMAKIPTLPESKFIISNIRRKS</sequence>
<dbReference type="SUPFAM" id="SSF48264">
    <property type="entry name" value="Cytochrome P450"/>
    <property type="match status" value="1"/>
</dbReference>
<evidence type="ECO:0000256" key="1">
    <source>
        <dbReference type="ARBA" id="ARBA00010617"/>
    </source>
</evidence>
<dbReference type="InterPro" id="IPR002401">
    <property type="entry name" value="Cyt_P450_E_grp-I"/>
</dbReference>